<feature type="region of interest" description="Disordered" evidence="1">
    <location>
        <begin position="64"/>
        <end position="83"/>
    </location>
</feature>
<keyword evidence="4" id="KW-1185">Reference proteome</keyword>
<evidence type="ECO:0000256" key="2">
    <source>
        <dbReference type="SAM" id="SignalP"/>
    </source>
</evidence>
<evidence type="ECO:0000313" key="3">
    <source>
        <dbReference type="EMBL" id="KAG5619573.1"/>
    </source>
</evidence>
<protein>
    <recommendedName>
        <fullName evidence="5">Secreted protein</fullName>
    </recommendedName>
</protein>
<name>A0A9J6A4T6_SOLCO</name>
<organism evidence="3 4">
    <name type="scientific">Solanum commersonii</name>
    <name type="common">Commerson's wild potato</name>
    <name type="synonym">Commerson's nightshade</name>
    <dbReference type="NCBI Taxonomy" id="4109"/>
    <lineage>
        <taxon>Eukaryota</taxon>
        <taxon>Viridiplantae</taxon>
        <taxon>Streptophyta</taxon>
        <taxon>Embryophyta</taxon>
        <taxon>Tracheophyta</taxon>
        <taxon>Spermatophyta</taxon>
        <taxon>Magnoliopsida</taxon>
        <taxon>eudicotyledons</taxon>
        <taxon>Gunneridae</taxon>
        <taxon>Pentapetalae</taxon>
        <taxon>asterids</taxon>
        <taxon>lamiids</taxon>
        <taxon>Solanales</taxon>
        <taxon>Solanaceae</taxon>
        <taxon>Solanoideae</taxon>
        <taxon>Solaneae</taxon>
        <taxon>Solanum</taxon>
    </lineage>
</organism>
<dbReference type="AlphaFoldDB" id="A0A9J6A4T6"/>
<gene>
    <name evidence="3" type="ORF">H5410_004791</name>
</gene>
<feature type="signal peptide" evidence="2">
    <location>
        <begin position="1"/>
        <end position="19"/>
    </location>
</feature>
<proteinExistence type="predicted"/>
<feature type="compositionally biased region" description="Acidic residues" evidence="1">
    <location>
        <begin position="64"/>
        <end position="76"/>
    </location>
</feature>
<comment type="caution">
    <text evidence="3">The sequence shown here is derived from an EMBL/GenBank/DDBJ whole genome shotgun (WGS) entry which is preliminary data.</text>
</comment>
<accession>A0A9J6A4T6</accession>
<keyword evidence="2" id="KW-0732">Signal</keyword>
<evidence type="ECO:0000313" key="4">
    <source>
        <dbReference type="Proteomes" id="UP000824120"/>
    </source>
</evidence>
<dbReference type="EMBL" id="JACXVP010000002">
    <property type="protein sequence ID" value="KAG5619573.1"/>
    <property type="molecule type" value="Genomic_DNA"/>
</dbReference>
<sequence>MCPIYTIRVYLLLINSVSTIDSVCGGNLLLLSSHLLKCIEEEASFCGILALIKPIPPLCIIGELDEDPYDDPDDPGDDHPLPL</sequence>
<evidence type="ECO:0000256" key="1">
    <source>
        <dbReference type="SAM" id="MobiDB-lite"/>
    </source>
</evidence>
<feature type="chain" id="PRO_5039901924" description="Secreted protein" evidence="2">
    <location>
        <begin position="20"/>
        <end position="83"/>
    </location>
</feature>
<reference evidence="3 4" key="1">
    <citation type="submission" date="2020-09" db="EMBL/GenBank/DDBJ databases">
        <title>De no assembly of potato wild relative species, Solanum commersonii.</title>
        <authorList>
            <person name="Cho K."/>
        </authorList>
    </citation>
    <scope>NUCLEOTIDE SEQUENCE [LARGE SCALE GENOMIC DNA]</scope>
    <source>
        <strain evidence="3">LZ3.2</strain>
        <tissue evidence="3">Leaf</tissue>
    </source>
</reference>
<dbReference type="Proteomes" id="UP000824120">
    <property type="component" value="Chromosome 2"/>
</dbReference>
<evidence type="ECO:0008006" key="5">
    <source>
        <dbReference type="Google" id="ProtNLM"/>
    </source>
</evidence>